<accession>A0A2T7PCN2</accession>
<name>A0A2T7PCN2_POMCA</name>
<evidence type="ECO:0000256" key="1">
    <source>
        <dbReference type="SAM" id="MobiDB-lite"/>
    </source>
</evidence>
<feature type="region of interest" description="Disordered" evidence="1">
    <location>
        <begin position="202"/>
        <end position="227"/>
    </location>
</feature>
<dbReference type="STRING" id="400727.A0A2T7PCN2"/>
<dbReference type="OrthoDB" id="6058160at2759"/>
<gene>
    <name evidence="2" type="ORF">C0Q70_06584</name>
</gene>
<sequence length="593" mass="65386">MTTAAMREEVMRRFLQAVKDRQSNKVLHNILGLISKEEFMGWVDGHGLDILHHAIMLDNAEAVDFLLKLGYFARPHQPAVNLYTHLAAHLGHRTVLSVLIQHRPDDFRLSQQPLILPSANCVPPDNCKTCAARARVAAPLAGGKTSSSVSESNEAGASDHERSRAGSTKQASTSTSTSTSTWLSLSRLKVATDAVGVVGHHVQTGAKKHDSSLDDRATADDSGLQTPPLMKTPVDVAALSQHVECVKLLLDVCVLKVNPHAPSHGYLTLSALANSSAAMALMMKESPRRQDHKQEKLRDEDLKAAVGVCLHKVLPECLDIILASENTRILQLFNNISLLHILYTSSASHTHATYRRIPEVTKVLIKWNHDVAFEKRLLQQKGMKAAVGRNAYSTSLHCLLETVETYATYLQSRALAVRFVEECAELLTQFNADITKVGRIGDASSVLHGNVLQQYAKCCVSLGVDRPIMRCLLRHGAEPEVKVKGWHLHYRGGTYITWGGTYITGVVPTLQGRHLHYRGGTYITWVAPTLQGRHLHYRGGTYITWVAPTLHGWYLHYRGGTYITGAAPTSGGWCDVMDLCHHSLYDVCHKCSL</sequence>
<comment type="caution">
    <text evidence="2">The sequence shown here is derived from an EMBL/GenBank/DDBJ whole genome shotgun (WGS) entry which is preliminary data.</text>
</comment>
<protein>
    <submittedName>
        <fullName evidence="2">Uncharacterized protein</fullName>
    </submittedName>
</protein>
<proteinExistence type="predicted"/>
<keyword evidence="3" id="KW-1185">Reference proteome</keyword>
<dbReference type="EMBL" id="PZQS01000004">
    <property type="protein sequence ID" value="PVD31172.1"/>
    <property type="molecule type" value="Genomic_DNA"/>
</dbReference>
<evidence type="ECO:0000313" key="2">
    <source>
        <dbReference type="EMBL" id="PVD31172.1"/>
    </source>
</evidence>
<dbReference type="SUPFAM" id="SSF48403">
    <property type="entry name" value="Ankyrin repeat"/>
    <property type="match status" value="1"/>
</dbReference>
<dbReference type="Gene3D" id="1.25.40.20">
    <property type="entry name" value="Ankyrin repeat-containing domain"/>
    <property type="match status" value="1"/>
</dbReference>
<dbReference type="AlphaFoldDB" id="A0A2T7PCN2"/>
<feature type="compositionally biased region" description="Basic and acidic residues" evidence="1">
    <location>
        <begin position="207"/>
        <end position="219"/>
    </location>
</feature>
<dbReference type="SMART" id="SM00248">
    <property type="entry name" value="ANK"/>
    <property type="match status" value="3"/>
</dbReference>
<dbReference type="Proteomes" id="UP000245119">
    <property type="component" value="Linkage Group LG4"/>
</dbReference>
<feature type="compositionally biased region" description="Polar residues" evidence="1">
    <location>
        <begin position="144"/>
        <end position="155"/>
    </location>
</feature>
<dbReference type="InterPro" id="IPR002110">
    <property type="entry name" value="Ankyrin_rpt"/>
</dbReference>
<reference evidence="2 3" key="1">
    <citation type="submission" date="2018-04" db="EMBL/GenBank/DDBJ databases">
        <title>The genome of golden apple snail Pomacea canaliculata provides insight into stress tolerance and invasive adaptation.</title>
        <authorList>
            <person name="Liu C."/>
            <person name="Liu B."/>
            <person name="Ren Y."/>
            <person name="Zhang Y."/>
            <person name="Wang H."/>
            <person name="Li S."/>
            <person name="Jiang F."/>
            <person name="Yin L."/>
            <person name="Zhang G."/>
            <person name="Qian W."/>
            <person name="Fan W."/>
        </authorList>
    </citation>
    <scope>NUCLEOTIDE SEQUENCE [LARGE SCALE GENOMIC DNA]</scope>
    <source>
        <strain evidence="2">SZHN2017</strain>
        <tissue evidence="2">Muscle</tissue>
    </source>
</reference>
<evidence type="ECO:0000313" key="3">
    <source>
        <dbReference type="Proteomes" id="UP000245119"/>
    </source>
</evidence>
<organism evidence="2 3">
    <name type="scientific">Pomacea canaliculata</name>
    <name type="common">Golden apple snail</name>
    <dbReference type="NCBI Taxonomy" id="400727"/>
    <lineage>
        <taxon>Eukaryota</taxon>
        <taxon>Metazoa</taxon>
        <taxon>Spiralia</taxon>
        <taxon>Lophotrochozoa</taxon>
        <taxon>Mollusca</taxon>
        <taxon>Gastropoda</taxon>
        <taxon>Caenogastropoda</taxon>
        <taxon>Architaenioglossa</taxon>
        <taxon>Ampullarioidea</taxon>
        <taxon>Ampullariidae</taxon>
        <taxon>Pomacea</taxon>
    </lineage>
</organism>
<feature type="region of interest" description="Disordered" evidence="1">
    <location>
        <begin position="141"/>
        <end position="178"/>
    </location>
</feature>
<dbReference type="InterPro" id="IPR036770">
    <property type="entry name" value="Ankyrin_rpt-contain_sf"/>
</dbReference>